<dbReference type="EMBL" id="HAEA01012461">
    <property type="protein sequence ID" value="SBQ40941.1"/>
    <property type="molecule type" value="Transcribed_RNA"/>
</dbReference>
<feature type="non-terminal residue" evidence="1">
    <location>
        <position position="1"/>
    </location>
</feature>
<protein>
    <submittedName>
        <fullName evidence="1">Uncharacterized protein</fullName>
    </submittedName>
</protein>
<evidence type="ECO:0000313" key="1">
    <source>
        <dbReference type="EMBL" id="SBQ40941.1"/>
    </source>
</evidence>
<accession>A0A1A8E5X7</accession>
<proteinExistence type="predicted"/>
<name>A0A1A8E5X7_NOTKA</name>
<organism evidence="1">
    <name type="scientific">Nothobranchius kadleci</name>
    <name type="common">African annual killifish</name>
    <dbReference type="NCBI Taxonomy" id="1051664"/>
    <lineage>
        <taxon>Eukaryota</taxon>
        <taxon>Metazoa</taxon>
        <taxon>Chordata</taxon>
        <taxon>Craniata</taxon>
        <taxon>Vertebrata</taxon>
        <taxon>Euteleostomi</taxon>
        <taxon>Actinopterygii</taxon>
        <taxon>Neopterygii</taxon>
        <taxon>Teleostei</taxon>
        <taxon>Neoteleostei</taxon>
        <taxon>Acanthomorphata</taxon>
        <taxon>Ovalentaria</taxon>
        <taxon>Atherinomorphae</taxon>
        <taxon>Cyprinodontiformes</taxon>
        <taxon>Nothobranchiidae</taxon>
        <taxon>Nothobranchius</taxon>
    </lineage>
</organism>
<dbReference type="AlphaFoldDB" id="A0A1A8E5X7"/>
<reference evidence="1" key="2">
    <citation type="submission" date="2016-06" db="EMBL/GenBank/DDBJ databases">
        <title>The genome of a short-lived fish provides insights into sex chromosome evolution and the genetic control of aging.</title>
        <authorList>
            <person name="Reichwald K."/>
            <person name="Felder M."/>
            <person name="Petzold A."/>
            <person name="Koch P."/>
            <person name="Groth M."/>
            <person name="Platzer M."/>
        </authorList>
    </citation>
    <scope>NUCLEOTIDE SEQUENCE</scope>
    <source>
        <tissue evidence="1">Brain</tissue>
    </source>
</reference>
<feature type="non-terminal residue" evidence="1">
    <location>
        <position position="53"/>
    </location>
</feature>
<gene>
    <name evidence="1" type="primary">Nfu_g_1_019341</name>
</gene>
<sequence>SMRTWMNCGSMLQKGRDQLPHLRIGTPYARALLVGNVQLKGASASVGIGPLNL</sequence>
<reference evidence="1" key="1">
    <citation type="submission" date="2016-05" db="EMBL/GenBank/DDBJ databases">
        <authorList>
            <person name="Lavstsen T."/>
            <person name="Jespersen J.S."/>
        </authorList>
    </citation>
    <scope>NUCLEOTIDE SEQUENCE</scope>
    <source>
        <tissue evidence="1">Brain</tissue>
    </source>
</reference>